<dbReference type="EMBL" id="JAVHNS010000003">
    <property type="protein sequence ID" value="KAK6360479.1"/>
    <property type="molecule type" value="Genomic_DNA"/>
</dbReference>
<protein>
    <recommendedName>
        <fullName evidence="1">F-box domain-containing protein</fullName>
    </recommendedName>
</protein>
<dbReference type="SUPFAM" id="SSF81383">
    <property type="entry name" value="F-box domain"/>
    <property type="match status" value="1"/>
</dbReference>
<evidence type="ECO:0000259" key="1">
    <source>
        <dbReference type="Pfam" id="PF12937"/>
    </source>
</evidence>
<keyword evidence="3" id="KW-1185">Reference proteome</keyword>
<evidence type="ECO:0000313" key="3">
    <source>
        <dbReference type="Proteomes" id="UP001373714"/>
    </source>
</evidence>
<dbReference type="InterPro" id="IPR001810">
    <property type="entry name" value="F-box_dom"/>
</dbReference>
<accession>A0AAV9VHE4</accession>
<comment type="caution">
    <text evidence="2">The sequence shown here is derived from an EMBL/GenBank/DDBJ whole genome shotgun (WGS) entry which is preliminary data.</text>
</comment>
<dbReference type="CDD" id="cd09917">
    <property type="entry name" value="F-box_SF"/>
    <property type="match status" value="1"/>
</dbReference>
<dbReference type="Proteomes" id="UP001373714">
    <property type="component" value="Unassembled WGS sequence"/>
</dbReference>
<organism evidence="2 3">
    <name type="scientific">Orbilia blumenaviensis</name>
    <dbReference type="NCBI Taxonomy" id="1796055"/>
    <lineage>
        <taxon>Eukaryota</taxon>
        <taxon>Fungi</taxon>
        <taxon>Dikarya</taxon>
        <taxon>Ascomycota</taxon>
        <taxon>Pezizomycotina</taxon>
        <taxon>Orbiliomycetes</taxon>
        <taxon>Orbiliales</taxon>
        <taxon>Orbiliaceae</taxon>
        <taxon>Orbilia</taxon>
    </lineage>
</organism>
<sequence length="368" mass="42212">MALNTFARKFLSFHRGAPPHPASRWKRNQKVFLQSFPNELIYVILDYLDRVDKCRVGRTCRSLCELAIPALYNSCELDFVNVISTNAWVARVPDLPKRPKHQVYMKYSESVRKIDLRNLHATSILRSGDERVNYSHLNLLLPQFINLKVFSMRQTDGAGPRPAAYLRAFRQVLTSCMSLTEVSIDLLCSVADVPDILAFKDQLKHEPSTAQAKLSELVIRVAQTNYNNDLTPLYHMLNIICASVGESSETVGRFRFSADVTSFHDTFDMNLCKGPLWDVAQHGQVRRVLSLPKVVNIQMNFDEATLTETLFLKYFHVDFQRVRELDLWNMNAQELYPLQQVGLILPSPNLPVELRGLLNTFPETCHRE</sequence>
<proteinExistence type="predicted"/>
<dbReference type="AlphaFoldDB" id="A0AAV9VHE4"/>
<dbReference type="InterPro" id="IPR036047">
    <property type="entry name" value="F-box-like_dom_sf"/>
</dbReference>
<reference evidence="2 3" key="1">
    <citation type="submission" date="2019-10" db="EMBL/GenBank/DDBJ databases">
        <authorList>
            <person name="Palmer J.M."/>
        </authorList>
    </citation>
    <scope>NUCLEOTIDE SEQUENCE [LARGE SCALE GENOMIC DNA]</scope>
    <source>
        <strain evidence="2 3">TWF730</strain>
    </source>
</reference>
<gene>
    <name evidence="2" type="ORF">TWF730_006621</name>
</gene>
<dbReference type="Pfam" id="PF12937">
    <property type="entry name" value="F-box-like"/>
    <property type="match status" value="1"/>
</dbReference>
<evidence type="ECO:0000313" key="2">
    <source>
        <dbReference type="EMBL" id="KAK6360479.1"/>
    </source>
</evidence>
<name>A0AAV9VHE4_9PEZI</name>
<feature type="domain" description="F-box" evidence="1">
    <location>
        <begin position="35"/>
        <end position="72"/>
    </location>
</feature>